<feature type="signal peptide" evidence="1">
    <location>
        <begin position="1"/>
        <end position="17"/>
    </location>
</feature>
<protein>
    <submittedName>
        <fullName evidence="2">Uncharacterized protein</fullName>
    </submittedName>
</protein>
<accession>A0A1M6VRZ1</accession>
<evidence type="ECO:0000313" key="3">
    <source>
        <dbReference type="EMBL" id="SKA01800.1"/>
    </source>
</evidence>
<feature type="chain" id="PRO_5044562700" evidence="1">
    <location>
        <begin position="18"/>
        <end position="154"/>
    </location>
</feature>
<keyword evidence="4" id="KW-1185">Reference proteome</keyword>
<reference evidence="3 5" key="3">
    <citation type="submission" date="2017-02" db="EMBL/GenBank/DDBJ databases">
        <authorList>
            <person name="Peterson S.W."/>
        </authorList>
    </citation>
    <scope>NUCLEOTIDE SEQUENCE [LARGE SCALE GENOMIC DNA]</scope>
    <source>
        <strain evidence="3 5">ATCC 43854</strain>
    </source>
</reference>
<gene>
    <name evidence="3" type="ORF">SAMN02745108_02248</name>
    <name evidence="2" type="ORF">SAMN05720469_12012</name>
</gene>
<accession>A0A1T4QDB9</accession>
<sequence length="154" mass="16863">MKKMIFIVAFLCGIVCAEESCYTSTESGHPQICDMQGYVCKLGVDIGAQYNAMFFYLGTDSSCSNLFKSSKFTTTIMLNYIDENGVEHTVSKESPATKFFLVNDDNFAGPLSMTVAGSFALSAYNGSGRVHVIYRKVGDIEHGGVRILSISYIK</sequence>
<evidence type="ECO:0000313" key="4">
    <source>
        <dbReference type="Proteomes" id="UP000184275"/>
    </source>
</evidence>
<organism evidence="2 4">
    <name type="scientific">Fibrobacter intestinalis</name>
    <dbReference type="NCBI Taxonomy" id="28122"/>
    <lineage>
        <taxon>Bacteria</taxon>
        <taxon>Pseudomonadati</taxon>
        <taxon>Fibrobacterota</taxon>
        <taxon>Fibrobacteria</taxon>
        <taxon>Fibrobacterales</taxon>
        <taxon>Fibrobacteraceae</taxon>
        <taxon>Fibrobacter</taxon>
    </lineage>
</organism>
<dbReference type="RefSeq" id="WP_073304909.1">
    <property type="nucleotide sequence ID" value="NZ_FRAW01000020.1"/>
</dbReference>
<dbReference type="STRING" id="28122.SAMN02745108_02248"/>
<evidence type="ECO:0000256" key="1">
    <source>
        <dbReference type="SAM" id="SignalP"/>
    </source>
</evidence>
<dbReference type="AlphaFoldDB" id="A0A1M6VRZ1"/>
<dbReference type="EMBL" id="FUWU01000046">
    <property type="protein sequence ID" value="SKA01800.1"/>
    <property type="molecule type" value="Genomic_DNA"/>
</dbReference>
<proteinExistence type="predicted"/>
<dbReference type="EMBL" id="FRAW01000020">
    <property type="protein sequence ID" value="SHK84131.1"/>
    <property type="molecule type" value="Genomic_DNA"/>
</dbReference>
<dbReference type="Proteomes" id="UP000190449">
    <property type="component" value="Unassembled WGS sequence"/>
</dbReference>
<keyword evidence="1" id="KW-0732">Signal</keyword>
<name>A0A1M6VRZ1_9BACT</name>
<evidence type="ECO:0000313" key="2">
    <source>
        <dbReference type="EMBL" id="SHK84131.1"/>
    </source>
</evidence>
<dbReference type="Proteomes" id="UP000184275">
    <property type="component" value="Unassembled WGS sequence"/>
</dbReference>
<reference evidence="2" key="2">
    <citation type="submission" date="2016-11" db="EMBL/GenBank/DDBJ databases">
        <authorList>
            <person name="Jaros S."/>
            <person name="Januszkiewicz K."/>
            <person name="Wedrychowicz H."/>
        </authorList>
    </citation>
    <scope>NUCLEOTIDE SEQUENCE [LARGE SCALE GENOMIC DNA]</scope>
    <source>
        <strain evidence="2">UWOS</strain>
    </source>
</reference>
<reference evidence="4" key="1">
    <citation type="submission" date="2016-11" db="EMBL/GenBank/DDBJ databases">
        <authorList>
            <person name="Varghese N."/>
            <person name="Submissions S."/>
        </authorList>
    </citation>
    <scope>NUCLEOTIDE SEQUENCE [LARGE SCALE GENOMIC DNA]</scope>
    <source>
        <strain evidence="4">UWOS</strain>
    </source>
</reference>
<evidence type="ECO:0000313" key="5">
    <source>
        <dbReference type="Proteomes" id="UP000190449"/>
    </source>
</evidence>